<dbReference type="Proteomes" id="UP000190774">
    <property type="component" value="Unassembled WGS sequence"/>
</dbReference>
<dbReference type="PROSITE" id="PS51007">
    <property type="entry name" value="CYTC"/>
    <property type="match status" value="1"/>
</dbReference>
<evidence type="ECO:0000256" key="4">
    <source>
        <dbReference type="PROSITE-ProRule" id="PRU00433"/>
    </source>
</evidence>
<dbReference type="InterPro" id="IPR016024">
    <property type="entry name" value="ARM-type_fold"/>
</dbReference>
<protein>
    <submittedName>
        <fullName evidence="7">Putative membrane-bound dehydrogenase domain-containing protein</fullName>
    </submittedName>
</protein>
<accession>A0A1T4Y8H7</accession>
<proteinExistence type="predicted"/>
<keyword evidence="3 4" id="KW-0408">Iron</keyword>
<dbReference type="STRING" id="48467.SAMN02745166_02666"/>
<dbReference type="SUPFAM" id="SSF50952">
    <property type="entry name" value="Soluble quinoprotein glucose dehydrogenase"/>
    <property type="match status" value="1"/>
</dbReference>
<keyword evidence="5" id="KW-0732">Signal</keyword>
<dbReference type="PANTHER" id="PTHR33546">
    <property type="entry name" value="LARGE, MULTIFUNCTIONAL SECRETED PROTEIN-RELATED"/>
    <property type="match status" value="1"/>
</dbReference>
<dbReference type="Pfam" id="PF23500">
    <property type="entry name" value="DUF7133"/>
    <property type="match status" value="1"/>
</dbReference>
<keyword evidence="1 4" id="KW-0349">Heme</keyword>
<dbReference type="NCBIfam" id="TIGR02603">
    <property type="entry name" value="CxxCH_TIGR02603"/>
    <property type="match status" value="1"/>
</dbReference>
<dbReference type="Gene3D" id="1.10.760.10">
    <property type="entry name" value="Cytochrome c-like domain"/>
    <property type="match status" value="1"/>
</dbReference>
<dbReference type="GO" id="GO:0046872">
    <property type="term" value="F:metal ion binding"/>
    <property type="evidence" value="ECO:0007669"/>
    <property type="project" value="UniProtKB-KW"/>
</dbReference>
<organism evidence="7 8">
    <name type="scientific">Prosthecobacter debontii</name>
    <dbReference type="NCBI Taxonomy" id="48467"/>
    <lineage>
        <taxon>Bacteria</taxon>
        <taxon>Pseudomonadati</taxon>
        <taxon>Verrucomicrobiota</taxon>
        <taxon>Verrucomicrobiia</taxon>
        <taxon>Verrucomicrobiales</taxon>
        <taxon>Verrucomicrobiaceae</taxon>
        <taxon>Prosthecobacter</taxon>
    </lineage>
</organism>
<evidence type="ECO:0000313" key="7">
    <source>
        <dbReference type="EMBL" id="SKA98036.1"/>
    </source>
</evidence>
<reference evidence="8" key="1">
    <citation type="submission" date="2017-02" db="EMBL/GenBank/DDBJ databases">
        <authorList>
            <person name="Varghese N."/>
            <person name="Submissions S."/>
        </authorList>
    </citation>
    <scope>NUCLEOTIDE SEQUENCE [LARGE SCALE GENOMIC DNA]</scope>
    <source>
        <strain evidence="8">ATCC 700200</strain>
    </source>
</reference>
<dbReference type="Gene3D" id="2.120.10.30">
    <property type="entry name" value="TolB, C-terminal domain"/>
    <property type="match status" value="1"/>
</dbReference>
<evidence type="ECO:0000256" key="5">
    <source>
        <dbReference type="SAM" id="SignalP"/>
    </source>
</evidence>
<dbReference type="InterPro" id="IPR013428">
    <property type="entry name" value="Membrane-bound_put_N"/>
</dbReference>
<dbReference type="InterPro" id="IPR009056">
    <property type="entry name" value="Cyt_c-like_dom"/>
</dbReference>
<dbReference type="RefSeq" id="WP_217698974.1">
    <property type="nucleotide sequence ID" value="NZ_FUYE01000008.1"/>
</dbReference>
<dbReference type="GO" id="GO:0009055">
    <property type="term" value="F:electron transfer activity"/>
    <property type="evidence" value="ECO:0007669"/>
    <property type="project" value="InterPro"/>
</dbReference>
<dbReference type="InterPro" id="IPR055557">
    <property type="entry name" value="DUF7133"/>
</dbReference>
<evidence type="ECO:0000256" key="3">
    <source>
        <dbReference type="ARBA" id="ARBA00023004"/>
    </source>
</evidence>
<gene>
    <name evidence="7" type="ORF">SAMN02745166_02666</name>
</gene>
<evidence type="ECO:0000259" key="6">
    <source>
        <dbReference type="PROSITE" id="PS51007"/>
    </source>
</evidence>
<dbReference type="InterPro" id="IPR036909">
    <property type="entry name" value="Cyt_c-like_dom_sf"/>
</dbReference>
<dbReference type="InterPro" id="IPR011041">
    <property type="entry name" value="Quinoprot_gluc/sorb_DH_b-prop"/>
</dbReference>
<dbReference type="PANTHER" id="PTHR33546:SF1">
    <property type="entry name" value="LARGE, MULTIFUNCTIONAL SECRETED PROTEIN"/>
    <property type="match status" value="1"/>
</dbReference>
<dbReference type="EMBL" id="FUYE01000008">
    <property type="protein sequence ID" value="SKA98036.1"/>
    <property type="molecule type" value="Genomic_DNA"/>
</dbReference>
<evidence type="ECO:0000256" key="2">
    <source>
        <dbReference type="ARBA" id="ARBA00022723"/>
    </source>
</evidence>
<evidence type="ECO:0000256" key="1">
    <source>
        <dbReference type="ARBA" id="ARBA00022617"/>
    </source>
</evidence>
<feature type="domain" description="Cytochrome c" evidence="6">
    <location>
        <begin position="819"/>
        <end position="950"/>
    </location>
</feature>
<dbReference type="GO" id="GO:0020037">
    <property type="term" value="F:heme binding"/>
    <property type="evidence" value="ECO:0007669"/>
    <property type="project" value="InterPro"/>
</dbReference>
<feature type="chain" id="PRO_5011961924" evidence="5">
    <location>
        <begin position="21"/>
        <end position="955"/>
    </location>
</feature>
<dbReference type="InterPro" id="IPR013427">
    <property type="entry name" value="Haem-bd_dom_put"/>
</dbReference>
<keyword evidence="2 4" id="KW-0479">Metal-binding</keyword>
<sequence>MPSRLTPWLLSLLLPCSLPAAFPELHNSEPGNPEPISAKEALSKLHLPEGFKATLYASEPGVQNPVAMAWDAQGRMWVAENYTYAERSKRFDLSMNDRVIVLEDKDHDGHAESRTVFLDNIQMLTSVEVGRGGVWLMCPPQVLFVPDANGDAIPDGPPQVVLDGFTVAKDNYHNFANGLRWGPDGWLYGRCGHSCPANIGVPGTPDEERVPMKGGIWRFHPETKIAEVLTHGTTNPWGHDWDKNGELFFINTVTGHLWHLIPGAHLHDTSPSQNPGVYERIDMIADHYHFDTSGSWQDSRDGKANSLGGGHAHIGMMIYQADQWPEAYRNKLFTLNMHGRRANVERLERLGSGYVGRHEPDVFLSDDPWFRGIEISTGPDGSGYILDWSDTGECHESTGVHRTSGRIFKISYGTPGQPKPALYPRCMLASGPLPALWKQYQEGKATPAMLQGLLTDSDEHVRAWAIRLLTDFWPLDSLTSQRPKREVFDESTYTQLVKLAKTDTSSLVQLTLASTLQRLPLNKRADLAKALVKHAEYAEDKNLPSMVWYGLIPLAQSQPDAVVAIAKDCQWPSTTRWITRNLASRIETQPEPINALLSQAPARVQQALLQGLSEAFQGWRKAPQPTAWAAFSTSIKADPETAQTVRELSSLFGDGRALDEVKKLALDAQASVENRTSALKTLIDARPDDLREVCEKLLEVRGLNVMAAKGLAQFNDPAIGKKLVDSYRKFNSQDRPEVIAVLVSRPAFAKVLLDQMATGKIARADLSAFHARQIRSLNDDALTQRLTEVWGELRESAGDKAKMIEDLKAKLTPDVLAKADLRNGRAMYQICSACHTLYGEGGKVGPDLTGSGRSNIDYLLENIVDPSGVVSADYRMSILTLKDGRVLSGVISKQTDRTLTLRLMTEETTVEKSEIAKQDTSPVSMMPEGLLMAFQPDQIRDLIAYLMHPSQVPLQ</sequence>
<dbReference type="AlphaFoldDB" id="A0A1T4Y8H7"/>
<keyword evidence="8" id="KW-1185">Reference proteome</keyword>
<evidence type="ECO:0000313" key="8">
    <source>
        <dbReference type="Proteomes" id="UP000190774"/>
    </source>
</evidence>
<dbReference type="InterPro" id="IPR011042">
    <property type="entry name" value="6-blade_b-propeller_TolB-like"/>
</dbReference>
<feature type="signal peptide" evidence="5">
    <location>
        <begin position="1"/>
        <end position="20"/>
    </location>
</feature>
<dbReference type="NCBIfam" id="TIGR02604">
    <property type="entry name" value="Piru_Ver_Nterm"/>
    <property type="match status" value="1"/>
</dbReference>
<dbReference type="SUPFAM" id="SSF48371">
    <property type="entry name" value="ARM repeat"/>
    <property type="match status" value="1"/>
</dbReference>
<name>A0A1T4Y8H7_9BACT</name>
<dbReference type="SUPFAM" id="SSF46626">
    <property type="entry name" value="Cytochrome c"/>
    <property type="match status" value="1"/>
</dbReference>